<feature type="domain" description="Phage shock protein PspC N-terminal" evidence="8">
    <location>
        <begin position="116"/>
        <end position="174"/>
    </location>
</feature>
<sequence length="438" mass="48912">MKKNITINLFGALYNIDEDAYQLLDQYQKNMRAYFADREGGEEVAEDIERRVAELFAELKAEGIEAVTIEHVQDIIHRIGNPEEMEQEESQEATGTRKQGPPEPPQAPHVEPRGKRRLFRDAEDKVAGGVISGCCKYLDVSDPLPWRIIFVLLCLFTGATLAFIYILAWIFIPLARTTADKLMMRGIPVTPHTLNAEIMQEAATRSANEIYYNGQASNHSTFNSLMKGLVTAGICFIAFICFAMLLSFLVPFLVLLVSLIVGFGTLTEIHLCEPDTAALLSQNPETIWLWIGFLLMVMVTICIPLGAIIDILRNWSRNKSMSFSAKLYTTISFFLCVALTIVLGFFAAAKTSQIDNKLSKRSNFQTEISIDDDDDEEDDDSVQISVTKPSTSEKDNAKLADSVSFYKDSIRHLQQEKAAAGKTAKPAGKGHRKSHRRS</sequence>
<evidence type="ECO:0000259" key="8">
    <source>
        <dbReference type="Pfam" id="PF04024"/>
    </source>
</evidence>
<comment type="caution">
    <text evidence="9">The sequence shown here is derived from an EMBL/GenBank/DDBJ whole genome shotgun (WGS) entry which is preliminary data.</text>
</comment>
<dbReference type="InterPro" id="IPR052027">
    <property type="entry name" value="PspC"/>
</dbReference>
<evidence type="ECO:0000256" key="1">
    <source>
        <dbReference type="ARBA" id="ARBA00004162"/>
    </source>
</evidence>
<keyword evidence="2" id="KW-1003">Cell membrane</keyword>
<name>A0A929X0B5_9BACT</name>
<feature type="transmembrane region" description="Helical" evidence="7">
    <location>
        <begin position="330"/>
        <end position="349"/>
    </location>
</feature>
<dbReference type="EMBL" id="JABZGR010000019">
    <property type="protein sequence ID" value="MBF0970676.1"/>
    <property type="molecule type" value="Genomic_DNA"/>
</dbReference>
<dbReference type="AlphaFoldDB" id="A0A929X0B5"/>
<feature type="region of interest" description="Disordered" evidence="6">
    <location>
        <begin position="369"/>
        <end position="395"/>
    </location>
</feature>
<evidence type="ECO:0000313" key="10">
    <source>
        <dbReference type="Proteomes" id="UP000704068"/>
    </source>
</evidence>
<evidence type="ECO:0000256" key="5">
    <source>
        <dbReference type="ARBA" id="ARBA00023136"/>
    </source>
</evidence>
<feature type="compositionally biased region" description="Basic residues" evidence="6">
    <location>
        <begin position="428"/>
        <end position="438"/>
    </location>
</feature>
<accession>A0A929X0B5</accession>
<feature type="compositionally biased region" description="Low complexity" evidence="6">
    <location>
        <begin position="417"/>
        <end position="427"/>
    </location>
</feature>
<evidence type="ECO:0000256" key="6">
    <source>
        <dbReference type="SAM" id="MobiDB-lite"/>
    </source>
</evidence>
<dbReference type="PANTHER" id="PTHR33885">
    <property type="entry name" value="PHAGE SHOCK PROTEIN C"/>
    <property type="match status" value="1"/>
</dbReference>
<comment type="subcellular location">
    <subcellularLocation>
        <location evidence="1">Cell membrane</location>
        <topology evidence="1">Single-pass membrane protein</topology>
    </subcellularLocation>
</comment>
<keyword evidence="5 7" id="KW-0472">Membrane</keyword>
<evidence type="ECO:0000313" key="9">
    <source>
        <dbReference type="EMBL" id="MBF0970676.1"/>
    </source>
</evidence>
<proteinExistence type="predicted"/>
<feature type="transmembrane region" description="Helical" evidence="7">
    <location>
        <begin position="148"/>
        <end position="175"/>
    </location>
</feature>
<keyword evidence="4 7" id="KW-1133">Transmembrane helix</keyword>
<evidence type="ECO:0000256" key="4">
    <source>
        <dbReference type="ARBA" id="ARBA00022989"/>
    </source>
</evidence>
<feature type="region of interest" description="Disordered" evidence="6">
    <location>
        <begin position="415"/>
        <end position="438"/>
    </location>
</feature>
<gene>
    <name evidence="9" type="ORF">HXK21_06500</name>
</gene>
<feature type="transmembrane region" description="Helical" evidence="7">
    <location>
        <begin position="287"/>
        <end position="309"/>
    </location>
</feature>
<dbReference type="Proteomes" id="UP000704068">
    <property type="component" value="Unassembled WGS sequence"/>
</dbReference>
<evidence type="ECO:0000256" key="7">
    <source>
        <dbReference type="SAM" id="Phobius"/>
    </source>
</evidence>
<evidence type="ECO:0000256" key="2">
    <source>
        <dbReference type="ARBA" id="ARBA00022475"/>
    </source>
</evidence>
<organism evidence="9 10">
    <name type="scientific">Alloprevotella tannerae</name>
    <dbReference type="NCBI Taxonomy" id="76122"/>
    <lineage>
        <taxon>Bacteria</taxon>
        <taxon>Pseudomonadati</taxon>
        <taxon>Bacteroidota</taxon>
        <taxon>Bacteroidia</taxon>
        <taxon>Bacteroidales</taxon>
        <taxon>Prevotellaceae</taxon>
        <taxon>Alloprevotella</taxon>
    </lineage>
</organism>
<reference evidence="9" key="1">
    <citation type="submission" date="2020-04" db="EMBL/GenBank/DDBJ databases">
        <title>Deep metagenomics examines the oral microbiome during advanced dental caries in children, revealing novel taxa and co-occurrences with host molecules.</title>
        <authorList>
            <person name="Baker J.L."/>
            <person name="Morton J.T."/>
            <person name="Dinis M."/>
            <person name="Alvarez R."/>
            <person name="Tran N.C."/>
            <person name="Knight R."/>
            <person name="Edlund A."/>
        </authorList>
    </citation>
    <scope>NUCLEOTIDE SEQUENCE</scope>
    <source>
        <strain evidence="9">JCVI_34_bin.1</strain>
    </source>
</reference>
<keyword evidence="3 7" id="KW-0812">Transmembrane</keyword>
<dbReference type="InterPro" id="IPR007168">
    <property type="entry name" value="Phageshock_PspC_N"/>
</dbReference>
<dbReference type="Pfam" id="PF04024">
    <property type="entry name" value="PspC"/>
    <property type="match status" value="1"/>
</dbReference>
<protein>
    <submittedName>
        <fullName evidence="9">PspC domain-containing protein</fullName>
    </submittedName>
</protein>
<dbReference type="RefSeq" id="WP_303764261.1">
    <property type="nucleotide sequence ID" value="NZ_JABZGR010000019.1"/>
</dbReference>
<dbReference type="PANTHER" id="PTHR33885:SF3">
    <property type="entry name" value="PHAGE SHOCK PROTEIN C"/>
    <property type="match status" value="1"/>
</dbReference>
<dbReference type="GO" id="GO:0005886">
    <property type="term" value="C:plasma membrane"/>
    <property type="evidence" value="ECO:0007669"/>
    <property type="project" value="UniProtKB-SubCell"/>
</dbReference>
<feature type="region of interest" description="Disordered" evidence="6">
    <location>
        <begin position="84"/>
        <end position="115"/>
    </location>
</feature>
<feature type="transmembrane region" description="Helical" evidence="7">
    <location>
        <begin position="234"/>
        <end position="267"/>
    </location>
</feature>
<feature type="compositionally biased region" description="Acidic residues" evidence="6">
    <location>
        <begin position="369"/>
        <end position="381"/>
    </location>
</feature>
<evidence type="ECO:0000256" key="3">
    <source>
        <dbReference type="ARBA" id="ARBA00022692"/>
    </source>
</evidence>